<name>A0A076LGQ7_9GAMM</name>
<protein>
    <submittedName>
        <fullName evidence="1">Uncharacterized protein</fullName>
    </submittedName>
</protein>
<dbReference type="AlphaFoldDB" id="A0A076LGQ7"/>
<dbReference type="EMBL" id="CP006664">
    <property type="protein sequence ID" value="AIJ07740.1"/>
    <property type="molecule type" value="Genomic_DNA"/>
</dbReference>
<gene>
    <name evidence="1" type="ORF">ETEE_1286</name>
</gene>
<dbReference type="Proteomes" id="UP000028681">
    <property type="component" value="Chromosome"/>
</dbReference>
<accession>A0A076LGQ7</accession>
<dbReference type="HOGENOM" id="CLU_3232891_0_0_6"/>
<organism evidence="1 2">
    <name type="scientific">Edwardsiella anguillarum ET080813</name>
    <dbReference type="NCBI Taxonomy" id="667120"/>
    <lineage>
        <taxon>Bacteria</taxon>
        <taxon>Pseudomonadati</taxon>
        <taxon>Pseudomonadota</taxon>
        <taxon>Gammaproteobacteria</taxon>
        <taxon>Enterobacterales</taxon>
        <taxon>Hafniaceae</taxon>
        <taxon>Edwardsiella</taxon>
    </lineage>
</organism>
<reference evidence="1 2" key="1">
    <citation type="journal article" date="2012" name="PLoS ONE">
        <title>Edwardsiella comparative phylogenomics reveal the new intra/inter-species taxonomic relationships, virulence evolution and niche adaptation mechanisms.</title>
        <authorList>
            <person name="Yang M."/>
            <person name="Lv Y."/>
            <person name="Xiao J."/>
            <person name="Wu H."/>
            <person name="Zheng H."/>
            <person name="Liu Q."/>
            <person name="Zhang Y."/>
            <person name="Wang Q."/>
        </authorList>
    </citation>
    <scope>NUCLEOTIDE SEQUENCE [LARGE SCALE GENOMIC DNA]</scope>
    <source>
        <strain evidence="2">080813</strain>
    </source>
</reference>
<proteinExistence type="predicted"/>
<evidence type="ECO:0000313" key="1">
    <source>
        <dbReference type="EMBL" id="AIJ07740.1"/>
    </source>
</evidence>
<sequence>MPALVLSGHRSGFCWFFALPAAKFVVFVTNDYGTIGLQYNQFT</sequence>
<evidence type="ECO:0000313" key="2">
    <source>
        <dbReference type="Proteomes" id="UP000028681"/>
    </source>
</evidence>
<dbReference type="KEGG" id="ete:ETEE_1286"/>